<evidence type="ECO:0000259" key="8">
    <source>
        <dbReference type="Pfam" id="PF03799"/>
    </source>
</evidence>
<evidence type="ECO:0000256" key="5">
    <source>
        <dbReference type="ARBA" id="ARBA00023306"/>
    </source>
</evidence>
<evidence type="ECO:0008006" key="12">
    <source>
        <dbReference type="Google" id="ProtNLM"/>
    </source>
</evidence>
<feature type="domain" description="POTRA" evidence="9">
    <location>
        <begin position="142"/>
        <end position="206"/>
    </location>
</feature>
<evidence type="ECO:0000256" key="6">
    <source>
        <dbReference type="SAM" id="MobiDB-lite"/>
    </source>
</evidence>
<evidence type="ECO:0000313" key="10">
    <source>
        <dbReference type="EMBL" id="GAA1783358.1"/>
    </source>
</evidence>
<dbReference type="EMBL" id="BAAAPO010000010">
    <property type="protein sequence ID" value="GAA1783358.1"/>
    <property type="molecule type" value="Genomic_DNA"/>
</dbReference>
<evidence type="ECO:0000256" key="4">
    <source>
        <dbReference type="ARBA" id="ARBA00022989"/>
    </source>
</evidence>
<proteinExistence type="predicted"/>
<feature type="domain" description="Cell division protein FtsQ/DivIB C-terminal" evidence="8">
    <location>
        <begin position="220"/>
        <end position="322"/>
    </location>
</feature>
<dbReference type="Pfam" id="PF08478">
    <property type="entry name" value="POTRA_1"/>
    <property type="match status" value="1"/>
</dbReference>
<dbReference type="InterPro" id="IPR050487">
    <property type="entry name" value="FtsQ_DivIB"/>
</dbReference>
<dbReference type="PANTHER" id="PTHR37820:SF1">
    <property type="entry name" value="CELL DIVISION PROTEIN FTSQ"/>
    <property type="match status" value="1"/>
</dbReference>
<dbReference type="Proteomes" id="UP001499938">
    <property type="component" value="Unassembled WGS sequence"/>
</dbReference>
<dbReference type="InterPro" id="IPR013685">
    <property type="entry name" value="POTRA_FtsQ_type"/>
</dbReference>
<keyword evidence="5" id="KW-0131">Cell cycle</keyword>
<reference evidence="10 11" key="1">
    <citation type="journal article" date="2019" name="Int. J. Syst. Evol. Microbiol.">
        <title>The Global Catalogue of Microorganisms (GCM) 10K type strain sequencing project: providing services to taxonomists for standard genome sequencing and annotation.</title>
        <authorList>
            <consortium name="The Broad Institute Genomics Platform"/>
            <consortium name="The Broad Institute Genome Sequencing Center for Infectious Disease"/>
            <person name="Wu L."/>
            <person name="Ma J."/>
        </authorList>
    </citation>
    <scope>NUCLEOTIDE SEQUENCE [LARGE SCALE GENOMIC DNA]</scope>
    <source>
        <strain evidence="10 11">JCM 15592</strain>
    </source>
</reference>
<evidence type="ECO:0000256" key="3">
    <source>
        <dbReference type="ARBA" id="ARBA00022692"/>
    </source>
</evidence>
<feature type="compositionally biased region" description="Low complexity" evidence="6">
    <location>
        <begin position="1"/>
        <end position="47"/>
    </location>
</feature>
<keyword evidence="3 7" id="KW-0812">Transmembrane</keyword>
<keyword evidence="1" id="KW-1003">Cell membrane</keyword>
<dbReference type="Pfam" id="PF03799">
    <property type="entry name" value="FtsQ_DivIB_C"/>
    <property type="match status" value="1"/>
</dbReference>
<organism evidence="10 11">
    <name type="scientific">Nostocoides veronense</name>
    <dbReference type="NCBI Taxonomy" id="330836"/>
    <lineage>
        <taxon>Bacteria</taxon>
        <taxon>Bacillati</taxon>
        <taxon>Actinomycetota</taxon>
        <taxon>Actinomycetes</taxon>
        <taxon>Micrococcales</taxon>
        <taxon>Intrasporangiaceae</taxon>
        <taxon>Nostocoides</taxon>
    </lineage>
</organism>
<keyword evidence="2" id="KW-0132">Cell division</keyword>
<keyword evidence="4 7" id="KW-1133">Transmembrane helix</keyword>
<evidence type="ECO:0000256" key="2">
    <source>
        <dbReference type="ARBA" id="ARBA00022618"/>
    </source>
</evidence>
<evidence type="ECO:0000256" key="1">
    <source>
        <dbReference type="ARBA" id="ARBA00022475"/>
    </source>
</evidence>
<keyword evidence="7" id="KW-0472">Membrane</keyword>
<gene>
    <name evidence="10" type="ORF">GCM10009811_05930</name>
</gene>
<dbReference type="PANTHER" id="PTHR37820">
    <property type="entry name" value="CELL DIVISION PROTEIN DIVIB"/>
    <property type="match status" value="1"/>
</dbReference>
<keyword evidence="11" id="KW-1185">Reference proteome</keyword>
<evidence type="ECO:0000313" key="11">
    <source>
        <dbReference type="Proteomes" id="UP001499938"/>
    </source>
</evidence>
<dbReference type="Gene3D" id="3.10.20.310">
    <property type="entry name" value="membrane protein fhac"/>
    <property type="match status" value="1"/>
</dbReference>
<feature type="region of interest" description="Disordered" evidence="6">
    <location>
        <begin position="1"/>
        <end position="91"/>
    </location>
</feature>
<dbReference type="InterPro" id="IPR005548">
    <property type="entry name" value="Cell_div_FtsQ/DivIB_C"/>
</dbReference>
<protein>
    <recommendedName>
        <fullName evidence="12">Cell division protein FtsQ</fullName>
    </recommendedName>
</protein>
<accession>A0ABN2LCD6</accession>
<comment type="caution">
    <text evidence="10">The sequence shown here is derived from an EMBL/GenBank/DDBJ whole genome shotgun (WGS) entry which is preliminary data.</text>
</comment>
<name>A0ABN2LCD6_9MICO</name>
<sequence length="332" mass="34128">MATPRRPAGAGRGPGRPAARTTGAARPAASSAGGRLSARAAEIARAADPAKRSPQSAAKPSQKTPAGSRAADDSFFDEPGTAGAKTPGRGRAGRGVLSFADGWARRAGAAQRRRSIQVWWVVGGLGALLALAWVLLWSPLLAVSTIEVSGGSAAVRTVAERVGAEQKGRSMVLLDTSAVEAQIEADSRVADATVRRGMPRSLVIEVIARVPVLGLEKSQGQVDLLDIEGVRTQTVKAAPSGVPVVKGGSGVGDEESVRAALAVMAALPEATRAKVTNLQFDAADSVSFRLGSTAVVWGSSERSELKAQLVGILLSQKPKTIDVSAPDNPVTR</sequence>
<feature type="compositionally biased region" description="Polar residues" evidence="6">
    <location>
        <begin position="53"/>
        <end position="65"/>
    </location>
</feature>
<evidence type="ECO:0000256" key="7">
    <source>
        <dbReference type="SAM" id="Phobius"/>
    </source>
</evidence>
<evidence type="ECO:0000259" key="9">
    <source>
        <dbReference type="Pfam" id="PF08478"/>
    </source>
</evidence>
<feature type="transmembrane region" description="Helical" evidence="7">
    <location>
        <begin position="118"/>
        <end position="137"/>
    </location>
</feature>